<dbReference type="InterPro" id="IPR036890">
    <property type="entry name" value="HATPase_C_sf"/>
</dbReference>
<keyword evidence="11" id="KW-1133">Transmembrane helix</keyword>
<dbReference type="AlphaFoldDB" id="A0A8J2ZK13"/>
<dbReference type="SUPFAM" id="SSF55785">
    <property type="entry name" value="PYP-like sensor domain (PAS domain)"/>
    <property type="match status" value="1"/>
</dbReference>
<dbReference type="CDD" id="cd16922">
    <property type="entry name" value="HATPase_EvgS-ArcB-TorS-like"/>
    <property type="match status" value="1"/>
</dbReference>
<feature type="modified residue" description="4-aspartylphosphate" evidence="14">
    <location>
        <position position="629"/>
    </location>
</feature>
<feature type="domain" description="Response regulatory" evidence="17">
    <location>
        <begin position="581"/>
        <end position="693"/>
    </location>
</feature>
<comment type="caution">
    <text evidence="18">The sequence shown here is derived from an EMBL/GenBank/DDBJ whole genome shotgun (WGS) entry which is preliminary data.</text>
</comment>
<evidence type="ECO:0000259" key="17">
    <source>
        <dbReference type="PROSITE" id="PS50110"/>
    </source>
</evidence>
<evidence type="ECO:0000256" key="10">
    <source>
        <dbReference type="ARBA" id="ARBA00022840"/>
    </source>
</evidence>
<keyword evidence="19" id="KW-1185">Reference proteome</keyword>
<dbReference type="Pfam" id="PF12860">
    <property type="entry name" value="PAS_7"/>
    <property type="match status" value="2"/>
</dbReference>
<keyword evidence="4" id="KW-1003">Cell membrane</keyword>
<dbReference type="FunFam" id="1.10.287.130:FF:000003">
    <property type="entry name" value="Histidine kinase"/>
    <property type="match status" value="1"/>
</dbReference>
<dbReference type="EC" id="2.7.13.3" evidence="3"/>
<dbReference type="FunFam" id="3.30.565.10:FF:000010">
    <property type="entry name" value="Sensor histidine kinase RcsC"/>
    <property type="match status" value="1"/>
</dbReference>
<organism evidence="18 19">
    <name type="scientific">Salipiger pallidus</name>
    <dbReference type="NCBI Taxonomy" id="1775170"/>
    <lineage>
        <taxon>Bacteria</taxon>
        <taxon>Pseudomonadati</taxon>
        <taxon>Pseudomonadota</taxon>
        <taxon>Alphaproteobacteria</taxon>
        <taxon>Rhodobacterales</taxon>
        <taxon>Roseobacteraceae</taxon>
        <taxon>Salipiger</taxon>
    </lineage>
</organism>
<evidence type="ECO:0000256" key="13">
    <source>
        <dbReference type="ARBA" id="ARBA00023136"/>
    </source>
</evidence>
<dbReference type="Pfam" id="PF00072">
    <property type="entry name" value="Response_reg"/>
    <property type="match status" value="2"/>
</dbReference>
<protein>
    <recommendedName>
        <fullName evidence="3">histidine kinase</fullName>
        <ecNumber evidence="3">2.7.13.3</ecNumber>
    </recommendedName>
</protein>
<keyword evidence="6" id="KW-0808">Transferase</keyword>
<evidence type="ECO:0000256" key="14">
    <source>
        <dbReference type="PROSITE-ProRule" id="PRU00169"/>
    </source>
</evidence>
<dbReference type="InterPro" id="IPR003594">
    <property type="entry name" value="HATPase_dom"/>
</dbReference>
<dbReference type="PROSITE" id="PS50110">
    <property type="entry name" value="RESPONSE_REGULATORY"/>
    <property type="match status" value="2"/>
</dbReference>
<evidence type="ECO:0000256" key="7">
    <source>
        <dbReference type="ARBA" id="ARBA00022692"/>
    </source>
</evidence>
<dbReference type="Proteomes" id="UP000617145">
    <property type="component" value="Unassembled WGS sequence"/>
</dbReference>
<keyword evidence="13" id="KW-0472">Membrane</keyword>
<reference evidence="18" key="2">
    <citation type="submission" date="2020-09" db="EMBL/GenBank/DDBJ databases">
        <authorList>
            <person name="Sun Q."/>
            <person name="Zhou Y."/>
        </authorList>
    </citation>
    <scope>NUCLEOTIDE SEQUENCE</scope>
    <source>
        <strain evidence="18">CGMCC 1.15762</strain>
    </source>
</reference>
<dbReference type="PRINTS" id="PR00344">
    <property type="entry name" value="BCTRLSENSOR"/>
</dbReference>
<dbReference type="PANTHER" id="PTHR45339">
    <property type="entry name" value="HYBRID SIGNAL TRANSDUCTION HISTIDINE KINASE J"/>
    <property type="match status" value="1"/>
</dbReference>
<keyword evidence="8" id="KW-0547">Nucleotide-binding</keyword>
<name>A0A8J2ZK13_9RHOB</name>
<dbReference type="CDD" id="cd00156">
    <property type="entry name" value="REC"/>
    <property type="match status" value="1"/>
</dbReference>
<evidence type="ECO:0000256" key="3">
    <source>
        <dbReference type="ARBA" id="ARBA00012438"/>
    </source>
</evidence>
<dbReference type="Gene3D" id="3.30.450.20">
    <property type="entry name" value="PAS domain"/>
    <property type="match status" value="1"/>
</dbReference>
<feature type="modified residue" description="4-aspartylphosphate" evidence="14">
    <location>
        <position position="783"/>
    </location>
</feature>
<evidence type="ECO:0000313" key="18">
    <source>
        <dbReference type="EMBL" id="GGG72127.1"/>
    </source>
</evidence>
<dbReference type="InterPro" id="IPR011006">
    <property type="entry name" value="CheY-like_superfamily"/>
</dbReference>
<keyword evidence="7" id="KW-0812">Transmembrane</keyword>
<dbReference type="Gene3D" id="3.30.565.10">
    <property type="entry name" value="Histidine kinase-like ATPase, C-terminal domain"/>
    <property type="match status" value="1"/>
</dbReference>
<dbReference type="Pfam" id="PF00512">
    <property type="entry name" value="HisKA"/>
    <property type="match status" value="1"/>
</dbReference>
<dbReference type="Gene3D" id="1.10.287.130">
    <property type="match status" value="1"/>
</dbReference>
<dbReference type="Gene3D" id="3.40.50.2300">
    <property type="match status" value="2"/>
</dbReference>
<feature type="coiled-coil region" evidence="15">
    <location>
        <begin position="11"/>
        <end position="63"/>
    </location>
</feature>
<evidence type="ECO:0000256" key="12">
    <source>
        <dbReference type="ARBA" id="ARBA00023012"/>
    </source>
</evidence>
<feature type="domain" description="Histidine kinase" evidence="16">
    <location>
        <begin position="343"/>
        <end position="564"/>
    </location>
</feature>
<dbReference type="GO" id="GO:0000155">
    <property type="term" value="F:phosphorelay sensor kinase activity"/>
    <property type="evidence" value="ECO:0007669"/>
    <property type="project" value="InterPro"/>
</dbReference>
<keyword evidence="15" id="KW-0175">Coiled coil</keyword>
<evidence type="ECO:0000256" key="5">
    <source>
        <dbReference type="ARBA" id="ARBA00022553"/>
    </source>
</evidence>
<evidence type="ECO:0000256" key="9">
    <source>
        <dbReference type="ARBA" id="ARBA00022777"/>
    </source>
</evidence>
<dbReference type="InterPro" id="IPR001789">
    <property type="entry name" value="Sig_transdc_resp-reg_receiver"/>
</dbReference>
<evidence type="ECO:0000256" key="6">
    <source>
        <dbReference type="ARBA" id="ARBA00022679"/>
    </source>
</evidence>
<dbReference type="EMBL" id="BMJV01000003">
    <property type="protein sequence ID" value="GGG72127.1"/>
    <property type="molecule type" value="Genomic_DNA"/>
</dbReference>
<evidence type="ECO:0000256" key="15">
    <source>
        <dbReference type="SAM" id="Coils"/>
    </source>
</evidence>
<dbReference type="InterPro" id="IPR003661">
    <property type="entry name" value="HisK_dim/P_dom"/>
</dbReference>
<evidence type="ECO:0000313" key="19">
    <source>
        <dbReference type="Proteomes" id="UP000617145"/>
    </source>
</evidence>
<keyword evidence="5 14" id="KW-0597">Phosphoprotein</keyword>
<evidence type="ECO:0000256" key="1">
    <source>
        <dbReference type="ARBA" id="ARBA00000085"/>
    </source>
</evidence>
<dbReference type="GO" id="GO:0005886">
    <property type="term" value="C:plasma membrane"/>
    <property type="evidence" value="ECO:0007669"/>
    <property type="project" value="UniProtKB-SubCell"/>
</dbReference>
<dbReference type="CDD" id="cd00082">
    <property type="entry name" value="HisKA"/>
    <property type="match status" value="1"/>
</dbReference>
<dbReference type="PROSITE" id="PS50109">
    <property type="entry name" value="HIS_KIN"/>
    <property type="match status" value="1"/>
</dbReference>
<comment type="catalytic activity">
    <reaction evidence="1">
        <text>ATP + protein L-histidine = ADP + protein N-phospho-L-histidine.</text>
        <dbReference type="EC" id="2.7.13.3"/>
    </reaction>
</comment>
<comment type="subcellular location">
    <subcellularLocation>
        <location evidence="2">Cell membrane</location>
        <topology evidence="2">Multi-pass membrane protein</topology>
    </subcellularLocation>
</comment>
<dbReference type="InterPro" id="IPR004358">
    <property type="entry name" value="Sig_transdc_His_kin-like_C"/>
</dbReference>
<gene>
    <name evidence="18" type="ORF">GCM10011415_20160</name>
</gene>
<evidence type="ECO:0000256" key="2">
    <source>
        <dbReference type="ARBA" id="ARBA00004651"/>
    </source>
</evidence>
<dbReference type="SUPFAM" id="SSF47384">
    <property type="entry name" value="Homodimeric domain of signal transducing histidine kinase"/>
    <property type="match status" value="1"/>
</dbReference>
<dbReference type="SMART" id="SM00387">
    <property type="entry name" value="HATPase_c"/>
    <property type="match status" value="1"/>
</dbReference>
<sequence>MGFEMGLSTRLAEERRARLAAERLLELKQAELFAANRKLDKHARALSSQIHETRAEITEIRSENQLVKSQLGLANEKIEMVEGQLWKALQTMRDGFAMFSADGMLELANPAFLAPFENLDSVGPGASYRHVLEMMVEEGIVDLQGEDPRAWQQQMLARWSDEVIEPVTMRLWTGQFIKVQDRRMPDGGIVSLSVDITELMRMWSAIEELPDGFVIYDADDRLFMCNEPYRALYSASAPAIVPGNSFEDILRYGLENGQYAAAVGREDDWLEERLTAHRRAQNELEQQLDDGRWLRIYERPLSDGGRVGLRIDITDIKQTQDELVEAKQRAEIASRAKSAFLANMSHEIRTPMNGVVGMADLLRDSTLTQEQKLYVDTIRSSGEALLVIINDILDYSKIEADKLHLKPEPFDLERAVHEVLLLLQPTAREKGLELLLDYDLFLPTQMVGDPGRVRQILTNLVGNAVKFTNDGHVLVRVTGAFGTDGAASIHMAVEDTGIGIAPDKIEHVFGEFNQAEDDRNRQFEGTGLGLAITRRLVEMMAGDIWVDSTPGVGSCFGLRIELGLPEGARAEALAAPPGIGHVMLVDGHALNAAIIAQQLERLQLRVTVCKTADEALDQMDEPPDLVITDQDLPHASGVELAWQLSRIQPGLPIILLTAEPGSVADSARADDIDMVLQKPTQRRALFAAIQAIATRDARPLQKAPALASFRHRAADEIVPVPPLLLQRGLELDVLLAEDNRTNQLVFRKMVQKIDRPLSLRFADNGLEAVEAFRKQTPDIIFMDISMPRMDGKEATREIRKLERDGVRVPIIAVTAHAMAGDREGILEAGLDDYLTKPLRKSELSGLLDRWWDRIYQPP</sequence>
<accession>A0A8J2ZK13</accession>
<dbReference type="CDD" id="cd17546">
    <property type="entry name" value="REC_hyHK_CKI1_RcsC-like"/>
    <property type="match status" value="1"/>
</dbReference>
<dbReference type="InterPro" id="IPR036097">
    <property type="entry name" value="HisK_dim/P_sf"/>
</dbReference>
<dbReference type="SMART" id="SM00448">
    <property type="entry name" value="REC"/>
    <property type="match status" value="2"/>
</dbReference>
<dbReference type="InterPro" id="IPR005467">
    <property type="entry name" value="His_kinase_dom"/>
</dbReference>
<dbReference type="PANTHER" id="PTHR45339:SF1">
    <property type="entry name" value="HYBRID SIGNAL TRANSDUCTION HISTIDINE KINASE J"/>
    <property type="match status" value="1"/>
</dbReference>
<proteinExistence type="predicted"/>
<dbReference type="InterPro" id="IPR035965">
    <property type="entry name" value="PAS-like_dom_sf"/>
</dbReference>
<dbReference type="SUPFAM" id="SSF55874">
    <property type="entry name" value="ATPase domain of HSP90 chaperone/DNA topoisomerase II/histidine kinase"/>
    <property type="match status" value="1"/>
</dbReference>
<dbReference type="SUPFAM" id="SSF52172">
    <property type="entry name" value="CheY-like"/>
    <property type="match status" value="2"/>
</dbReference>
<keyword evidence="10" id="KW-0067">ATP-binding</keyword>
<dbReference type="SMART" id="SM00388">
    <property type="entry name" value="HisKA"/>
    <property type="match status" value="1"/>
</dbReference>
<evidence type="ECO:0000256" key="11">
    <source>
        <dbReference type="ARBA" id="ARBA00022989"/>
    </source>
</evidence>
<evidence type="ECO:0000259" key="16">
    <source>
        <dbReference type="PROSITE" id="PS50109"/>
    </source>
</evidence>
<feature type="domain" description="Response regulatory" evidence="17">
    <location>
        <begin position="732"/>
        <end position="851"/>
    </location>
</feature>
<keyword evidence="12" id="KW-0902">Two-component regulatory system</keyword>
<reference evidence="18" key="1">
    <citation type="journal article" date="2014" name="Int. J. Syst. Evol. Microbiol.">
        <title>Complete genome sequence of Corynebacterium casei LMG S-19264T (=DSM 44701T), isolated from a smear-ripened cheese.</title>
        <authorList>
            <consortium name="US DOE Joint Genome Institute (JGI-PGF)"/>
            <person name="Walter F."/>
            <person name="Albersmeier A."/>
            <person name="Kalinowski J."/>
            <person name="Ruckert C."/>
        </authorList>
    </citation>
    <scope>NUCLEOTIDE SEQUENCE</scope>
    <source>
        <strain evidence="18">CGMCC 1.15762</strain>
    </source>
</reference>
<keyword evidence="9 18" id="KW-0418">Kinase</keyword>
<evidence type="ECO:0000256" key="4">
    <source>
        <dbReference type="ARBA" id="ARBA00022475"/>
    </source>
</evidence>
<evidence type="ECO:0000256" key="8">
    <source>
        <dbReference type="ARBA" id="ARBA00022741"/>
    </source>
</evidence>
<dbReference type="GO" id="GO:0005524">
    <property type="term" value="F:ATP binding"/>
    <property type="evidence" value="ECO:0007669"/>
    <property type="project" value="UniProtKB-KW"/>
</dbReference>
<dbReference type="Pfam" id="PF02518">
    <property type="entry name" value="HATPase_c"/>
    <property type="match status" value="1"/>
</dbReference>